<name>G8YCL0_PICSO</name>
<keyword evidence="1" id="KW-1133">Transmembrane helix</keyword>
<evidence type="ECO:0000313" key="3">
    <source>
        <dbReference type="EMBL" id="CCE82691.1"/>
    </source>
</evidence>
<dbReference type="InParanoid" id="G8YCL0"/>
<keyword evidence="4" id="KW-1185">Reference proteome</keyword>
<evidence type="ECO:0000256" key="2">
    <source>
        <dbReference type="SAM" id="SignalP"/>
    </source>
</evidence>
<sequence>MPLCAHTVMCLWLVFSDSTRAFCHVARGKILLIIVYRAKCKYVTSLIVASVTWKVMRTQHVEAVLLVVFATFTMLGAVYGYTADSLFQTADSPSASLPPIVRRHAPWAVSPSTSIRNDIRVCALLLGCADSLVCSCGPRPVFALYHCRAAKRVARAHFAGC</sequence>
<gene>
    <name evidence="3" type="primary">Piso0_002429</name>
    <name evidence="3" type="ORF">GNLVRS01_PISO0J11801g</name>
</gene>
<protein>
    <submittedName>
        <fullName evidence="3">Piso0_002429 protein</fullName>
    </submittedName>
</protein>
<feature type="signal peptide" evidence="2">
    <location>
        <begin position="1"/>
        <end position="21"/>
    </location>
</feature>
<feature type="chain" id="PRO_5003519037" evidence="2">
    <location>
        <begin position="22"/>
        <end position="161"/>
    </location>
</feature>
<evidence type="ECO:0000313" key="4">
    <source>
        <dbReference type="Proteomes" id="UP000005222"/>
    </source>
</evidence>
<dbReference type="HOGENOM" id="CLU_1644347_0_0_1"/>
<accession>G8YCL0</accession>
<reference evidence="3 4" key="1">
    <citation type="journal article" date="2012" name="G3 (Bethesda)">
        <title>Pichia sorbitophila, an interspecies yeast hybrid reveals early steps of genome resolution following polyploidization.</title>
        <authorList>
            <person name="Leh Louis V."/>
            <person name="Despons L."/>
            <person name="Friedrich A."/>
            <person name="Martin T."/>
            <person name="Durrens P."/>
            <person name="Casaregola S."/>
            <person name="Neuveglise C."/>
            <person name="Fairhead C."/>
            <person name="Marck C."/>
            <person name="Cruz J.A."/>
            <person name="Straub M.L."/>
            <person name="Kugler V."/>
            <person name="Sacerdot C."/>
            <person name="Uzunov Z."/>
            <person name="Thierry A."/>
            <person name="Weiss S."/>
            <person name="Bleykasten C."/>
            <person name="De Montigny J."/>
            <person name="Jacques N."/>
            <person name="Jung P."/>
            <person name="Lemaire M."/>
            <person name="Mallet S."/>
            <person name="Morel G."/>
            <person name="Richard G.F."/>
            <person name="Sarkar A."/>
            <person name="Savel G."/>
            <person name="Schacherer J."/>
            <person name="Seret M.L."/>
            <person name="Talla E."/>
            <person name="Samson G."/>
            <person name="Jubin C."/>
            <person name="Poulain J."/>
            <person name="Vacherie B."/>
            <person name="Barbe V."/>
            <person name="Pelletier E."/>
            <person name="Sherman D.J."/>
            <person name="Westhof E."/>
            <person name="Weissenbach J."/>
            <person name="Baret P.V."/>
            <person name="Wincker P."/>
            <person name="Gaillardin C."/>
            <person name="Dujon B."/>
            <person name="Souciet J.L."/>
        </authorList>
    </citation>
    <scope>NUCLEOTIDE SEQUENCE [LARGE SCALE GENOMIC DNA]</scope>
    <source>
        <strain evidence="4">ATCC MYA-4447 / BCRC 22081 / CBS 7064 / NBRC 10061 / NRRL Y-12695</strain>
    </source>
</reference>
<organism evidence="3 4">
    <name type="scientific">Pichia sorbitophila (strain ATCC MYA-4447 / BCRC 22081 / CBS 7064 / NBRC 10061 / NRRL Y-12695)</name>
    <name type="common">Hybrid yeast</name>
    <dbReference type="NCBI Taxonomy" id="559304"/>
    <lineage>
        <taxon>Eukaryota</taxon>
        <taxon>Fungi</taxon>
        <taxon>Dikarya</taxon>
        <taxon>Ascomycota</taxon>
        <taxon>Saccharomycotina</taxon>
        <taxon>Pichiomycetes</taxon>
        <taxon>Debaryomycetaceae</taxon>
        <taxon>Millerozyma</taxon>
    </lineage>
</organism>
<feature type="transmembrane region" description="Helical" evidence="1">
    <location>
        <begin position="63"/>
        <end position="82"/>
    </location>
</feature>
<dbReference type="EMBL" id="FO082050">
    <property type="protein sequence ID" value="CCE82691.1"/>
    <property type="molecule type" value="Genomic_DNA"/>
</dbReference>
<dbReference type="AlphaFoldDB" id="G8YCL0"/>
<keyword evidence="1" id="KW-0812">Transmembrane</keyword>
<keyword evidence="1" id="KW-0472">Membrane</keyword>
<evidence type="ECO:0000256" key="1">
    <source>
        <dbReference type="SAM" id="Phobius"/>
    </source>
</evidence>
<dbReference type="Proteomes" id="UP000005222">
    <property type="component" value="Chromosome J"/>
</dbReference>
<keyword evidence="2" id="KW-0732">Signal</keyword>
<proteinExistence type="predicted"/>